<feature type="region of interest" description="Disordered" evidence="1">
    <location>
        <begin position="1"/>
        <end position="36"/>
    </location>
</feature>
<sequence length="287" mass="31863">MEAEKAVEDRKLDASLKSRVGGSEKKALDRARTAENRARAAEGRADKLESAAYAALYEIILSRHVACHAFDHASWMQSETEVLRRKINHITASRNETLASRQGLLDQIYTARGSVQQTYFALNVLIPKVKAIKDFETDRNGARLQLSAKDNEMASLTTSHDLAVSQLSATNGELSASQKKALSQISVKDSEITELTATLYNTQTELSIMQAEVYDLERYRVEALAQIYIKDTEIDISYDKFRDQISAKDAELSSLTTQHEAALSELSTHQQTIANLGSELSAKYTSL</sequence>
<reference evidence="2 3" key="1">
    <citation type="submission" date="2016-07" db="EMBL/GenBank/DDBJ databases">
        <title>Pervasive Adenine N6-methylation of Active Genes in Fungi.</title>
        <authorList>
            <consortium name="DOE Joint Genome Institute"/>
            <person name="Mondo S.J."/>
            <person name="Dannebaum R.O."/>
            <person name="Kuo R.C."/>
            <person name="Labutti K."/>
            <person name="Haridas S."/>
            <person name="Kuo A."/>
            <person name="Salamov A."/>
            <person name="Ahrendt S.R."/>
            <person name="Lipzen A."/>
            <person name="Sullivan W."/>
            <person name="Andreopoulos W.B."/>
            <person name="Clum A."/>
            <person name="Lindquist E."/>
            <person name="Daum C."/>
            <person name="Ramamoorthy G.K."/>
            <person name="Gryganskyi A."/>
            <person name="Culley D."/>
            <person name="Magnuson J.K."/>
            <person name="James T.Y."/>
            <person name="O'Malley M.A."/>
            <person name="Stajich J.E."/>
            <person name="Spatafora J.W."/>
            <person name="Visel A."/>
            <person name="Grigoriev I.V."/>
        </authorList>
    </citation>
    <scope>NUCLEOTIDE SEQUENCE [LARGE SCALE GENOMIC DNA]</scope>
    <source>
        <strain evidence="2 3">CBS 115471</strain>
    </source>
</reference>
<evidence type="ECO:0000256" key="1">
    <source>
        <dbReference type="SAM" id="MobiDB-lite"/>
    </source>
</evidence>
<organism evidence="2 3">
    <name type="scientific">Clohesyomyces aquaticus</name>
    <dbReference type="NCBI Taxonomy" id="1231657"/>
    <lineage>
        <taxon>Eukaryota</taxon>
        <taxon>Fungi</taxon>
        <taxon>Dikarya</taxon>
        <taxon>Ascomycota</taxon>
        <taxon>Pezizomycotina</taxon>
        <taxon>Dothideomycetes</taxon>
        <taxon>Pleosporomycetidae</taxon>
        <taxon>Pleosporales</taxon>
        <taxon>Lindgomycetaceae</taxon>
        <taxon>Clohesyomyces</taxon>
    </lineage>
</organism>
<dbReference type="Proteomes" id="UP000193144">
    <property type="component" value="Unassembled WGS sequence"/>
</dbReference>
<evidence type="ECO:0000313" key="3">
    <source>
        <dbReference type="Proteomes" id="UP000193144"/>
    </source>
</evidence>
<accession>A0A1Y1ZJB5</accession>
<dbReference type="AlphaFoldDB" id="A0A1Y1ZJB5"/>
<name>A0A1Y1ZJB5_9PLEO</name>
<evidence type="ECO:0000313" key="2">
    <source>
        <dbReference type="EMBL" id="ORY10333.1"/>
    </source>
</evidence>
<dbReference type="EMBL" id="MCFA01000074">
    <property type="protein sequence ID" value="ORY10333.1"/>
    <property type="molecule type" value="Genomic_DNA"/>
</dbReference>
<protein>
    <submittedName>
        <fullName evidence="2">Uncharacterized protein</fullName>
    </submittedName>
</protein>
<comment type="caution">
    <text evidence="2">The sequence shown here is derived from an EMBL/GenBank/DDBJ whole genome shotgun (WGS) entry which is preliminary data.</text>
</comment>
<proteinExistence type="predicted"/>
<keyword evidence="3" id="KW-1185">Reference proteome</keyword>
<gene>
    <name evidence="2" type="ORF">BCR34DRAFT_602179</name>
</gene>